<proteinExistence type="inferred from homology"/>
<sequence>MKKLVVTFRKCSNVYDVLNMHLSLMTFLGELFIVGNHRTGSLHVSSKGLGLFVLQLLSLILLAIGGQLAHSLLEETNATYLHYGMSLLITSTGAYAVVVTICNARAGKIIWHILECFDEFDRKMDRLSAPVDHRAQKLTLYHASTVAMLGCVSSNAAFFFAIVLTYSNVILQAIVFVEVSLFVVVVFSSLAQIVMLSFLAYGRFRHLRRFFDIHFLPWQPASSLLRELNKVNLYQRRTHSALFHSVLQMFDDLHRALKLINKVYLVQLVLISSALLPSPTFALYATYRSFVTENYELRYMIATIAVSSLLYLFSFFVLIFISTGISYEVDRLVRQFHMFTNMYHVEFRRFVEESAVCIKTHFLPLHMGPIELNWKLAFSMLGWMVSYLVILIQFDASDVGLPELQSQCNSTD</sequence>
<name>A0A182FRY7_ANOAL</name>
<evidence type="ECO:0000313" key="8">
    <source>
        <dbReference type="Proteomes" id="UP000069272"/>
    </source>
</evidence>
<evidence type="ECO:0000256" key="6">
    <source>
        <dbReference type="RuleBase" id="RU363108"/>
    </source>
</evidence>
<keyword evidence="3 6" id="KW-0812">Transmembrane</keyword>
<feature type="transmembrane region" description="Helical" evidence="6">
    <location>
        <begin position="376"/>
        <end position="394"/>
    </location>
</feature>
<dbReference type="RefSeq" id="XP_035773419.1">
    <property type="nucleotide sequence ID" value="XM_035917526.1"/>
</dbReference>
<keyword evidence="6" id="KW-0675">Receptor</keyword>
<reference evidence="7" key="2">
    <citation type="submission" date="2022-08" db="UniProtKB">
        <authorList>
            <consortium name="EnsemblMetazoa"/>
        </authorList>
    </citation>
    <scope>IDENTIFICATION</scope>
    <source>
        <strain evidence="7">STECLA/ALBI9_A</strain>
    </source>
</reference>
<feature type="transmembrane region" description="Helical" evidence="6">
    <location>
        <begin position="146"/>
        <end position="167"/>
    </location>
</feature>
<evidence type="ECO:0000256" key="1">
    <source>
        <dbReference type="ARBA" id="ARBA00004651"/>
    </source>
</evidence>
<dbReference type="Pfam" id="PF08395">
    <property type="entry name" value="7tm_7"/>
    <property type="match status" value="1"/>
</dbReference>
<comment type="subcellular location">
    <subcellularLocation>
        <location evidence="1 6">Cell membrane</location>
        <topology evidence="1 6">Multi-pass membrane protein</topology>
    </subcellularLocation>
</comment>
<evidence type="ECO:0000256" key="4">
    <source>
        <dbReference type="ARBA" id="ARBA00022989"/>
    </source>
</evidence>
<dbReference type="AlphaFoldDB" id="A0A182FRY7"/>
<comment type="function">
    <text evidence="6">Gustatory receptor which mediates acceptance or avoidance behavior, depending on its substrates.</text>
</comment>
<evidence type="ECO:0000313" key="7">
    <source>
        <dbReference type="EnsemblMetazoa" id="AALB009314-PA"/>
    </source>
</evidence>
<keyword evidence="8" id="KW-1185">Reference proteome</keyword>
<feature type="transmembrane region" description="Helical" evidence="6">
    <location>
        <begin position="263"/>
        <end position="287"/>
    </location>
</feature>
<dbReference type="OrthoDB" id="6478931at2759"/>
<dbReference type="GO" id="GO:0005886">
    <property type="term" value="C:plasma membrane"/>
    <property type="evidence" value="ECO:0007669"/>
    <property type="project" value="UniProtKB-SubCell"/>
</dbReference>
<reference evidence="7 8" key="1">
    <citation type="journal article" date="2017" name="G3 (Bethesda)">
        <title>The Physical Genome Mapping of Anopheles albimanus Corrected Scaffold Misassemblies and Identified Interarm Rearrangements in Genus Anopheles.</title>
        <authorList>
            <person name="Artemov G.N."/>
            <person name="Peery A.N."/>
            <person name="Jiang X."/>
            <person name="Tu Z."/>
            <person name="Stegniy V.N."/>
            <person name="Sharakhova M.V."/>
            <person name="Sharakhov I.V."/>
        </authorList>
    </citation>
    <scope>NUCLEOTIDE SEQUENCE [LARGE SCALE GENOMIC DNA]</scope>
    <source>
        <strain evidence="7 8">ALBI9_A</strain>
    </source>
</reference>
<evidence type="ECO:0000256" key="5">
    <source>
        <dbReference type="ARBA" id="ARBA00023136"/>
    </source>
</evidence>
<keyword evidence="4 6" id="KW-1133">Transmembrane helix</keyword>
<feature type="transmembrane region" description="Helical" evidence="6">
    <location>
        <begin position="299"/>
        <end position="321"/>
    </location>
</feature>
<keyword evidence="6" id="KW-0807">Transducer</keyword>
<dbReference type="GO" id="GO:0050909">
    <property type="term" value="P:sensory perception of taste"/>
    <property type="evidence" value="ECO:0007669"/>
    <property type="project" value="InterPro"/>
</dbReference>
<keyword evidence="5 6" id="KW-0472">Membrane</keyword>
<dbReference type="KEGG" id="aali:118456616"/>
<dbReference type="GO" id="GO:0007165">
    <property type="term" value="P:signal transduction"/>
    <property type="evidence" value="ECO:0007669"/>
    <property type="project" value="UniProtKB-KW"/>
</dbReference>
<evidence type="ECO:0000256" key="2">
    <source>
        <dbReference type="ARBA" id="ARBA00022475"/>
    </source>
</evidence>
<dbReference type="GeneID" id="118456616"/>
<protein>
    <recommendedName>
        <fullName evidence="6">Gustatory receptor</fullName>
    </recommendedName>
</protein>
<dbReference type="VEuPathDB" id="VectorBase:AALB009314"/>
<comment type="similarity">
    <text evidence="6">Belongs to the insect chemoreceptor superfamily. Gustatory receptor (GR) family.</text>
</comment>
<dbReference type="STRING" id="7167.A0A182FRY7"/>
<evidence type="ECO:0000256" key="3">
    <source>
        <dbReference type="ARBA" id="ARBA00022692"/>
    </source>
</evidence>
<organism evidence="7 8">
    <name type="scientific">Anopheles albimanus</name>
    <name type="common">New world malaria mosquito</name>
    <dbReference type="NCBI Taxonomy" id="7167"/>
    <lineage>
        <taxon>Eukaryota</taxon>
        <taxon>Metazoa</taxon>
        <taxon>Ecdysozoa</taxon>
        <taxon>Arthropoda</taxon>
        <taxon>Hexapoda</taxon>
        <taxon>Insecta</taxon>
        <taxon>Pterygota</taxon>
        <taxon>Neoptera</taxon>
        <taxon>Endopterygota</taxon>
        <taxon>Diptera</taxon>
        <taxon>Nematocera</taxon>
        <taxon>Culicoidea</taxon>
        <taxon>Culicidae</taxon>
        <taxon>Anophelinae</taxon>
        <taxon>Anopheles</taxon>
    </lineage>
</organism>
<feature type="transmembrane region" description="Helical" evidence="6">
    <location>
        <begin position="49"/>
        <end position="68"/>
    </location>
</feature>
<dbReference type="VEuPathDB" id="VectorBase:AALB20_027250"/>
<dbReference type="InterPro" id="IPR013604">
    <property type="entry name" value="7TM_chemorcpt"/>
</dbReference>
<accession>A0A182FRY7</accession>
<dbReference type="EnsemblMetazoa" id="AALB009314-RA">
    <property type="protein sequence ID" value="AALB009314-PA"/>
    <property type="gene ID" value="AALB009314"/>
</dbReference>
<feature type="transmembrane region" description="Helical" evidence="6">
    <location>
        <begin position="173"/>
        <end position="201"/>
    </location>
</feature>
<feature type="transmembrane region" description="Helical" evidence="6">
    <location>
        <begin position="80"/>
        <end position="102"/>
    </location>
</feature>
<dbReference type="Proteomes" id="UP000069272">
    <property type="component" value="Chromosome 2R"/>
</dbReference>
<keyword evidence="2 6" id="KW-1003">Cell membrane</keyword>